<protein>
    <submittedName>
        <fullName evidence="2">Uncharacterized protein</fullName>
    </submittedName>
</protein>
<evidence type="ECO:0000313" key="5">
    <source>
        <dbReference type="Proteomes" id="UP000663829"/>
    </source>
</evidence>
<evidence type="ECO:0000313" key="2">
    <source>
        <dbReference type="EMBL" id="CAF1594257.1"/>
    </source>
</evidence>
<dbReference type="EMBL" id="CAJNOQ010034299">
    <property type="protein sequence ID" value="CAF1594257.1"/>
    <property type="molecule type" value="Genomic_DNA"/>
</dbReference>
<dbReference type="Proteomes" id="UP000681722">
    <property type="component" value="Unassembled WGS sequence"/>
</dbReference>
<dbReference type="Proteomes" id="UP000663829">
    <property type="component" value="Unassembled WGS sequence"/>
</dbReference>
<name>A0A816A770_9BILA</name>
<dbReference type="EMBL" id="CAJOBC010100539">
    <property type="protein sequence ID" value="CAF4467863.1"/>
    <property type="molecule type" value="Genomic_DNA"/>
</dbReference>
<accession>A0A816A770</accession>
<dbReference type="EMBL" id="CAJOBA010061186">
    <property type="protein sequence ID" value="CAF4329307.1"/>
    <property type="molecule type" value="Genomic_DNA"/>
</dbReference>
<dbReference type="AlphaFoldDB" id="A0A816A770"/>
<gene>
    <name evidence="2" type="ORF">GPM918_LOCUS41965</name>
    <name evidence="1" type="ORF">OVA965_LOCUS38773</name>
    <name evidence="4" type="ORF">SRO942_LOCUS43112</name>
    <name evidence="3" type="ORF">TMI583_LOCUS39991</name>
</gene>
<evidence type="ECO:0000313" key="3">
    <source>
        <dbReference type="EMBL" id="CAF4329307.1"/>
    </source>
</evidence>
<comment type="caution">
    <text evidence="2">The sequence shown here is derived from an EMBL/GenBank/DDBJ whole genome shotgun (WGS) entry which is preliminary data.</text>
</comment>
<feature type="non-terminal residue" evidence="2">
    <location>
        <position position="1"/>
    </location>
</feature>
<reference evidence="2" key="1">
    <citation type="submission" date="2021-02" db="EMBL/GenBank/DDBJ databases">
        <authorList>
            <person name="Nowell W R."/>
        </authorList>
    </citation>
    <scope>NUCLEOTIDE SEQUENCE</scope>
</reference>
<sequence length="90" mass="10525">ITNPSGISILPQFLEIKNSLYHTKNENYPYLPKLIDNMKIEDLMDRYKKGTLTTDDYLSKISKTIDKKQEKIPITDETFRKKTVSTIEDN</sequence>
<dbReference type="Proteomes" id="UP000682733">
    <property type="component" value="Unassembled WGS sequence"/>
</dbReference>
<dbReference type="EMBL" id="CAJNOK010038846">
    <property type="protein sequence ID" value="CAF1540932.1"/>
    <property type="molecule type" value="Genomic_DNA"/>
</dbReference>
<evidence type="ECO:0000313" key="4">
    <source>
        <dbReference type="EMBL" id="CAF4467863.1"/>
    </source>
</evidence>
<organism evidence="2 5">
    <name type="scientific">Didymodactylos carnosus</name>
    <dbReference type="NCBI Taxonomy" id="1234261"/>
    <lineage>
        <taxon>Eukaryota</taxon>
        <taxon>Metazoa</taxon>
        <taxon>Spiralia</taxon>
        <taxon>Gnathifera</taxon>
        <taxon>Rotifera</taxon>
        <taxon>Eurotatoria</taxon>
        <taxon>Bdelloidea</taxon>
        <taxon>Philodinida</taxon>
        <taxon>Philodinidae</taxon>
        <taxon>Didymodactylos</taxon>
    </lineage>
</organism>
<evidence type="ECO:0000313" key="1">
    <source>
        <dbReference type="EMBL" id="CAF1540932.1"/>
    </source>
</evidence>
<proteinExistence type="predicted"/>
<dbReference type="Proteomes" id="UP000677228">
    <property type="component" value="Unassembled WGS sequence"/>
</dbReference>
<keyword evidence="5" id="KW-1185">Reference proteome</keyword>